<sequence>NLECIYHLPERISGDWFCTVIHMTELSFAKGVKAIIQILELLGSAKSTNQISNTGATTAEDKISTCLEEVSRSIKDMKYSLSRMRDHLDARSFFDIIRPFLDGWGGDKSPLPEGLIYEGVSDIPVKLTGGSGAQSTTLQVLDSLLGVEHTADKRIFLTEMRNYMLPSHRRFVEDIEQYPYPLRQFVISSSNEALKSSYNRCLSTLQELRDYHIKIVKMYVVIPSRKANESINKSLDERGTGGSNLIPFLRDICFATEEKKLHTVEPAATTVLRSRWNVLEPTIRFCGTVMLLAVAGFATSSVISLLQAQKI</sequence>
<keyword evidence="3 4" id="KW-0408">Iron</keyword>
<keyword evidence="6" id="KW-1185">Reference proteome</keyword>
<keyword evidence="2 4" id="KW-0479">Metal-binding</keyword>
<dbReference type="Gene3D" id="1.20.58.480">
    <property type="match status" value="1"/>
</dbReference>
<keyword evidence="4" id="KW-0349">Heme</keyword>
<dbReference type="PANTHER" id="PTHR28657">
    <property type="entry name" value="INDOLEAMINE 2,3-DIOXYGENASE"/>
    <property type="match status" value="1"/>
</dbReference>
<evidence type="ECO:0000256" key="2">
    <source>
        <dbReference type="ARBA" id="ARBA00022723"/>
    </source>
</evidence>
<evidence type="ECO:0000313" key="6">
    <source>
        <dbReference type="Proteomes" id="UP000678393"/>
    </source>
</evidence>
<protein>
    <submittedName>
        <fullName evidence="5">Uncharacterized protein</fullName>
    </submittedName>
</protein>
<dbReference type="GO" id="GO:0020037">
    <property type="term" value="F:heme binding"/>
    <property type="evidence" value="ECO:0007669"/>
    <property type="project" value="InterPro"/>
</dbReference>
<dbReference type="GO" id="GO:0046872">
    <property type="term" value="F:metal ion binding"/>
    <property type="evidence" value="ECO:0007669"/>
    <property type="project" value="UniProtKB-KW"/>
</dbReference>
<dbReference type="GO" id="GO:0019441">
    <property type="term" value="P:L-tryptophan catabolic process to kynurenine"/>
    <property type="evidence" value="ECO:0007669"/>
    <property type="project" value="InterPro"/>
</dbReference>
<reference evidence="5" key="1">
    <citation type="submission" date="2021-04" db="EMBL/GenBank/DDBJ databases">
        <authorList>
            <consortium name="Molecular Ecology Group"/>
        </authorList>
    </citation>
    <scope>NUCLEOTIDE SEQUENCE</scope>
</reference>
<dbReference type="GO" id="GO:0034354">
    <property type="term" value="P:'de novo' NAD+ biosynthetic process from L-tryptophan"/>
    <property type="evidence" value="ECO:0007669"/>
    <property type="project" value="TreeGrafter"/>
</dbReference>
<dbReference type="Pfam" id="PF01231">
    <property type="entry name" value="IDO"/>
    <property type="match status" value="1"/>
</dbReference>
<dbReference type="InterPro" id="IPR037217">
    <property type="entry name" value="Trp/Indoleamine_2_3_dOase-like"/>
</dbReference>
<evidence type="ECO:0000256" key="1">
    <source>
        <dbReference type="ARBA" id="ARBA00007119"/>
    </source>
</evidence>
<feature type="binding site" description="proximal binding residue" evidence="4">
    <location>
        <position position="212"/>
    </location>
    <ligand>
        <name>heme b</name>
        <dbReference type="ChEBI" id="CHEBI:60344"/>
    </ligand>
    <ligandPart>
        <name>Fe</name>
        <dbReference type="ChEBI" id="CHEBI:18248"/>
    </ligandPart>
</feature>
<evidence type="ECO:0000256" key="4">
    <source>
        <dbReference type="PIRSR" id="PIRSR600898-1"/>
    </source>
</evidence>
<name>A0A8S3YR26_9EUPU</name>
<dbReference type="GO" id="GO:0033754">
    <property type="term" value="F:indoleamine 2,3-dioxygenase activity"/>
    <property type="evidence" value="ECO:0007669"/>
    <property type="project" value="TreeGrafter"/>
</dbReference>
<dbReference type="Proteomes" id="UP000678393">
    <property type="component" value="Unassembled WGS sequence"/>
</dbReference>
<organism evidence="5 6">
    <name type="scientific">Candidula unifasciata</name>
    <dbReference type="NCBI Taxonomy" id="100452"/>
    <lineage>
        <taxon>Eukaryota</taxon>
        <taxon>Metazoa</taxon>
        <taxon>Spiralia</taxon>
        <taxon>Lophotrochozoa</taxon>
        <taxon>Mollusca</taxon>
        <taxon>Gastropoda</taxon>
        <taxon>Heterobranchia</taxon>
        <taxon>Euthyneura</taxon>
        <taxon>Panpulmonata</taxon>
        <taxon>Eupulmonata</taxon>
        <taxon>Stylommatophora</taxon>
        <taxon>Helicina</taxon>
        <taxon>Helicoidea</taxon>
        <taxon>Geomitridae</taxon>
        <taxon>Candidula</taxon>
    </lineage>
</organism>
<comment type="caution">
    <text evidence="5">The sequence shown here is derived from an EMBL/GenBank/DDBJ whole genome shotgun (WGS) entry which is preliminary data.</text>
</comment>
<dbReference type="GO" id="GO:0005737">
    <property type="term" value="C:cytoplasm"/>
    <property type="evidence" value="ECO:0007669"/>
    <property type="project" value="TreeGrafter"/>
</dbReference>
<dbReference type="SUPFAM" id="SSF140959">
    <property type="entry name" value="Indolic compounds 2,3-dioxygenase-like"/>
    <property type="match status" value="1"/>
</dbReference>
<dbReference type="InterPro" id="IPR000898">
    <property type="entry name" value="Indolamine_dOase"/>
</dbReference>
<dbReference type="EMBL" id="CAJHNH020000399">
    <property type="protein sequence ID" value="CAG5117390.1"/>
    <property type="molecule type" value="Genomic_DNA"/>
</dbReference>
<dbReference type="PANTHER" id="PTHR28657:SF5">
    <property type="entry name" value="INDOLEAMINE 2,3-DIOXYGENASE"/>
    <property type="match status" value="1"/>
</dbReference>
<evidence type="ECO:0000313" key="5">
    <source>
        <dbReference type="EMBL" id="CAG5117390.1"/>
    </source>
</evidence>
<gene>
    <name evidence="5" type="ORF">CUNI_LOCUS2948</name>
</gene>
<feature type="non-terminal residue" evidence="5">
    <location>
        <position position="1"/>
    </location>
</feature>
<evidence type="ECO:0000256" key="3">
    <source>
        <dbReference type="ARBA" id="ARBA00023004"/>
    </source>
</evidence>
<comment type="similarity">
    <text evidence="1">Belongs to the indoleamine 2,3-dioxygenase family.</text>
</comment>
<dbReference type="AlphaFoldDB" id="A0A8S3YR26"/>
<dbReference type="OrthoDB" id="10262710at2759"/>
<dbReference type="GO" id="GO:0004833">
    <property type="term" value="F:L-tryptophan 2,3-dioxygenase activity"/>
    <property type="evidence" value="ECO:0007669"/>
    <property type="project" value="TreeGrafter"/>
</dbReference>
<accession>A0A8S3YR26</accession>
<proteinExistence type="inferred from homology"/>